<accession>A0A7X1NYF3</accession>
<evidence type="ECO:0000313" key="3">
    <source>
        <dbReference type="Proteomes" id="UP000484842"/>
    </source>
</evidence>
<feature type="domain" description="DNA primase/polymerase bifunctional N-terminal" evidence="1">
    <location>
        <begin position="13"/>
        <end position="189"/>
    </location>
</feature>
<dbReference type="Proteomes" id="UP000484842">
    <property type="component" value="Unassembled WGS sequence"/>
</dbReference>
<dbReference type="AlphaFoldDB" id="A0A7X1NYF3"/>
<reference evidence="2 3" key="1">
    <citation type="submission" date="2019-10" db="EMBL/GenBank/DDBJ databases">
        <title>Deinococcus sp. isolated from soil.</title>
        <authorList>
            <person name="Li Y."/>
            <person name="Wang J."/>
        </authorList>
    </citation>
    <scope>NUCLEOTIDE SEQUENCE [LARGE SCALE GENOMIC DNA]</scope>
    <source>
        <strain evidence="2 3">SDU3-2</strain>
    </source>
</reference>
<dbReference type="CDD" id="cd04859">
    <property type="entry name" value="Prim_Pol"/>
    <property type="match status" value="1"/>
</dbReference>
<dbReference type="EMBL" id="WBSL01000014">
    <property type="protein sequence ID" value="MPY68078.1"/>
    <property type="molecule type" value="Genomic_DNA"/>
</dbReference>
<name>A0A7X1NYF3_9DEIO</name>
<dbReference type="SUPFAM" id="SSF56747">
    <property type="entry name" value="Prim-pol domain"/>
    <property type="match status" value="1"/>
</dbReference>
<organism evidence="2 3">
    <name type="scientific">Deinococcus terrestris</name>
    <dbReference type="NCBI Taxonomy" id="2651870"/>
    <lineage>
        <taxon>Bacteria</taxon>
        <taxon>Thermotogati</taxon>
        <taxon>Deinococcota</taxon>
        <taxon>Deinococci</taxon>
        <taxon>Deinococcales</taxon>
        <taxon>Deinococcaceae</taxon>
        <taxon>Deinococcus</taxon>
    </lineage>
</organism>
<dbReference type="RefSeq" id="WP_152872381.1">
    <property type="nucleotide sequence ID" value="NZ_WBSL01000014.1"/>
</dbReference>
<protein>
    <submittedName>
        <fullName evidence="2">Bifunctional DNA primase/polymerase</fullName>
    </submittedName>
</protein>
<proteinExistence type="predicted"/>
<dbReference type="SMART" id="SM00943">
    <property type="entry name" value="Prim-Pol"/>
    <property type="match status" value="1"/>
</dbReference>
<sequence>MYEDEPERMYREASRLVALGISVIPTGGGLSPKAKEPHHEALKATGHGHLSRGGERRSTWKAFQDRLPTQDELRAWYLEHRARGLGFVTGRLSGWVVVDVDPEGLPLLAALGWPPHVLSPSGGAHLYLRHPGWYVPSNASKNKAALPPGFDIRGDGGYVMCPPSRTRRGQYRRTRQQHPLLLEAIPERVTVQGTEYPLREALGLVRPAAPARVQQGQTVLPQGGDQGGRVPVWLMLDRASAYAPISRNRGAFMFGLWMHANGYGEDEALRHVEEYVTRVQGVKRTPFTQGEARQAVQSAYRYPRNEPWKRRDDSQVG</sequence>
<dbReference type="InterPro" id="IPR015330">
    <property type="entry name" value="DNA_primase/pol_bifunc_N"/>
</dbReference>
<dbReference type="Pfam" id="PF09250">
    <property type="entry name" value="Prim-Pol"/>
    <property type="match status" value="1"/>
</dbReference>
<comment type="caution">
    <text evidence="2">The sequence shown here is derived from an EMBL/GenBank/DDBJ whole genome shotgun (WGS) entry which is preliminary data.</text>
</comment>
<keyword evidence="3" id="KW-1185">Reference proteome</keyword>
<evidence type="ECO:0000259" key="1">
    <source>
        <dbReference type="SMART" id="SM00943"/>
    </source>
</evidence>
<gene>
    <name evidence="2" type="ORF">F8S09_15585</name>
</gene>
<evidence type="ECO:0000313" key="2">
    <source>
        <dbReference type="EMBL" id="MPY68078.1"/>
    </source>
</evidence>